<feature type="region of interest" description="Disordered" evidence="1">
    <location>
        <begin position="77"/>
        <end position="99"/>
    </location>
</feature>
<accession>A0A9K3LCG6</accession>
<comment type="caution">
    <text evidence="3">The sequence shown here is derived from an EMBL/GenBank/DDBJ whole genome shotgun (WGS) entry which is preliminary data.</text>
</comment>
<protein>
    <submittedName>
        <fullName evidence="3">CRAL/TRIO domain containing protein</fullName>
    </submittedName>
</protein>
<dbReference type="OrthoDB" id="412090at2759"/>
<name>A0A9K3LCG6_9STRA</name>
<keyword evidence="4" id="KW-1185">Reference proteome</keyword>
<evidence type="ECO:0000259" key="2">
    <source>
        <dbReference type="PROSITE" id="PS50191"/>
    </source>
</evidence>
<reference evidence="3" key="2">
    <citation type="submission" date="2021-04" db="EMBL/GenBank/DDBJ databases">
        <authorList>
            <person name="Podell S."/>
        </authorList>
    </citation>
    <scope>NUCLEOTIDE SEQUENCE</scope>
    <source>
        <strain evidence="3">Hildebrandi</strain>
    </source>
</reference>
<proteinExistence type="predicted"/>
<evidence type="ECO:0000256" key="1">
    <source>
        <dbReference type="SAM" id="MobiDB-lite"/>
    </source>
</evidence>
<reference evidence="3" key="1">
    <citation type="journal article" date="2021" name="Sci. Rep.">
        <title>Diploid genomic architecture of Nitzschia inconspicua, an elite biomass production diatom.</title>
        <authorList>
            <person name="Oliver A."/>
            <person name="Podell S."/>
            <person name="Pinowska A."/>
            <person name="Traller J.C."/>
            <person name="Smith S.R."/>
            <person name="McClure R."/>
            <person name="Beliaev A."/>
            <person name="Bohutskyi P."/>
            <person name="Hill E.A."/>
            <person name="Rabines A."/>
            <person name="Zheng H."/>
            <person name="Allen L.Z."/>
            <person name="Kuo A."/>
            <person name="Grigoriev I.V."/>
            <person name="Allen A.E."/>
            <person name="Hazlebeck D."/>
            <person name="Allen E.E."/>
        </authorList>
    </citation>
    <scope>NUCLEOTIDE SEQUENCE</scope>
    <source>
        <strain evidence="3">Hildebrandi</strain>
    </source>
</reference>
<dbReference type="Pfam" id="PF00650">
    <property type="entry name" value="CRAL_TRIO"/>
    <property type="match status" value="1"/>
</dbReference>
<dbReference type="InterPro" id="IPR001251">
    <property type="entry name" value="CRAL-TRIO_dom"/>
</dbReference>
<feature type="region of interest" description="Disordered" evidence="1">
    <location>
        <begin position="120"/>
        <end position="141"/>
    </location>
</feature>
<evidence type="ECO:0000313" key="4">
    <source>
        <dbReference type="Proteomes" id="UP000693970"/>
    </source>
</evidence>
<gene>
    <name evidence="3" type="ORF">IV203_015779</name>
</gene>
<dbReference type="AlphaFoldDB" id="A0A9K3LCG6"/>
<organism evidence="3 4">
    <name type="scientific">Nitzschia inconspicua</name>
    <dbReference type="NCBI Taxonomy" id="303405"/>
    <lineage>
        <taxon>Eukaryota</taxon>
        <taxon>Sar</taxon>
        <taxon>Stramenopiles</taxon>
        <taxon>Ochrophyta</taxon>
        <taxon>Bacillariophyta</taxon>
        <taxon>Bacillariophyceae</taxon>
        <taxon>Bacillariophycidae</taxon>
        <taxon>Bacillariales</taxon>
        <taxon>Bacillariaceae</taxon>
        <taxon>Nitzschia</taxon>
    </lineage>
</organism>
<dbReference type="CDD" id="cd00170">
    <property type="entry name" value="SEC14"/>
    <property type="match status" value="1"/>
</dbReference>
<evidence type="ECO:0000313" key="3">
    <source>
        <dbReference type="EMBL" id="KAG7359190.1"/>
    </source>
</evidence>
<dbReference type="EMBL" id="JAGRRH010000014">
    <property type="protein sequence ID" value="KAG7359190.1"/>
    <property type="molecule type" value="Genomic_DNA"/>
</dbReference>
<sequence>MTAETLILLEQKFPEATKAECRRFWDACRRNNNDNNNNNEVVTAGTKDATVLLVETEKALEEYLEWRRRLGMDDYKGNDSQSIESENNNNNNKDPITTNHHDAMLWKKSCHRCEQIMMRNQQVSSNKSSRTKEKRKTKVNTAKTSIHVPQFVFSHNNNNNNNSTNDRSQVEDNQGNQILHVLPALMDIQNVTAEWYGRTLQFYLDGLLNRESHDKVTVLLDVRPGEGWPNPMAVFMVNFIRKIAKMLQGRFPGRLEKLIVFPVPKPALGIFHAVRWALPTELAEKIVLVSGSAERKSPLPNDELKTYIAEDVLEFTETVRVAKFVPE</sequence>
<dbReference type="PROSITE" id="PS50191">
    <property type="entry name" value="CRAL_TRIO"/>
    <property type="match status" value="1"/>
</dbReference>
<dbReference type="Proteomes" id="UP000693970">
    <property type="component" value="Unassembled WGS sequence"/>
</dbReference>
<feature type="domain" description="CRAL-TRIO" evidence="2">
    <location>
        <begin position="172"/>
        <end position="327"/>
    </location>
</feature>